<gene>
    <name evidence="1" type="ORF">chiPu_0011062</name>
</gene>
<organism evidence="1 2">
    <name type="scientific">Chiloscyllium punctatum</name>
    <name type="common">Brownbanded bambooshark</name>
    <name type="synonym">Hemiscyllium punctatum</name>
    <dbReference type="NCBI Taxonomy" id="137246"/>
    <lineage>
        <taxon>Eukaryota</taxon>
        <taxon>Metazoa</taxon>
        <taxon>Chordata</taxon>
        <taxon>Craniata</taxon>
        <taxon>Vertebrata</taxon>
        <taxon>Chondrichthyes</taxon>
        <taxon>Elasmobranchii</taxon>
        <taxon>Galeomorphii</taxon>
        <taxon>Galeoidea</taxon>
        <taxon>Orectolobiformes</taxon>
        <taxon>Hemiscylliidae</taxon>
        <taxon>Chiloscyllium</taxon>
    </lineage>
</organism>
<dbReference type="Proteomes" id="UP000287033">
    <property type="component" value="Unassembled WGS sequence"/>
</dbReference>
<sequence>MARGWQQRGSSVGWCRCVRVISEDELLEGVRQRSAGSFLPPRSLWQLLAFVLMVRSVRQNRAGRRVATAQV</sequence>
<evidence type="ECO:0000313" key="2">
    <source>
        <dbReference type="Proteomes" id="UP000287033"/>
    </source>
</evidence>
<proteinExistence type="predicted"/>
<accession>A0A401SQB8</accession>
<evidence type="ECO:0000313" key="1">
    <source>
        <dbReference type="EMBL" id="GCC32599.1"/>
    </source>
</evidence>
<dbReference type="AlphaFoldDB" id="A0A401SQB8"/>
<dbReference type="EMBL" id="BEZZ01000447">
    <property type="protein sequence ID" value="GCC32599.1"/>
    <property type="molecule type" value="Genomic_DNA"/>
</dbReference>
<reference evidence="1 2" key="1">
    <citation type="journal article" date="2018" name="Nat. Ecol. Evol.">
        <title>Shark genomes provide insights into elasmobranch evolution and the origin of vertebrates.</title>
        <authorList>
            <person name="Hara Y"/>
            <person name="Yamaguchi K"/>
            <person name="Onimaru K"/>
            <person name="Kadota M"/>
            <person name="Koyanagi M"/>
            <person name="Keeley SD"/>
            <person name="Tatsumi K"/>
            <person name="Tanaka K"/>
            <person name="Motone F"/>
            <person name="Kageyama Y"/>
            <person name="Nozu R"/>
            <person name="Adachi N"/>
            <person name="Nishimura O"/>
            <person name="Nakagawa R"/>
            <person name="Tanegashima C"/>
            <person name="Kiyatake I"/>
            <person name="Matsumoto R"/>
            <person name="Murakumo K"/>
            <person name="Nishida K"/>
            <person name="Terakita A"/>
            <person name="Kuratani S"/>
            <person name="Sato K"/>
            <person name="Hyodo S Kuraku.S."/>
        </authorList>
    </citation>
    <scope>NUCLEOTIDE SEQUENCE [LARGE SCALE GENOMIC DNA]</scope>
</reference>
<keyword evidence="2" id="KW-1185">Reference proteome</keyword>
<protein>
    <submittedName>
        <fullName evidence="1">Uncharacterized protein</fullName>
    </submittedName>
</protein>
<name>A0A401SQB8_CHIPU</name>
<comment type="caution">
    <text evidence="1">The sequence shown here is derived from an EMBL/GenBank/DDBJ whole genome shotgun (WGS) entry which is preliminary data.</text>
</comment>